<keyword evidence="2" id="KW-1185">Reference proteome</keyword>
<dbReference type="InterPro" id="IPR032585">
    <property type="entry name" value="DUF4912"/>
</dbReference>
<evidence type="ECO:0000313" key="1">
    <source>
        <dbReference type="EMBL" id="MCY6957810.1"/>
    </source>
</evidence>
<dbReference type="Pfam" id="PF16258">
    <property type="entry name" value="DUF4912"/>
    <property type="match status" value="1"/>
</dbReference>
<dbReference type="EMBL" id="JAPQFJ010000003">
    <property type="protein sequence ID" value="MCY6957810.1"/>
    <property type="molecule type" value="Genomic_DNA"/>
</dbReference>
<reference evidence="1" key="1">
    <citation type="submission" date="2022-12" db="EMBL/GenBank/DDBJ databases">
        <title>Clostridium sp. nov., isolated from industrial wastewater.</title>
        <authorList>
            <person name="Jiayan W."/>
        </authorList>
    </citation>
    <scope>NUCLEOTIDE SEQUENCE</scope>
    <source>
        <strain evidence="1">ZC22-4</strain>
    </source>
</reference>
<gene>
    <name evidence="1" type="ORF">OW729_04225</name>
</gene>
<evidence type="ECO:0000313" key="2">
    <source>
        <dbReference type="Proteomes" id="UP001144612"/>
    </source>
</evidence>
<sequence>MSFYDKSSIVLMVQNPYTVFCYYNISDVDIRSIEDIYGKNSWETSKPILKVYEICDNTEKEISTIYLDPFADNWYINLNKDDISVKVEIGRILESKDEITLAVSNVVKTPRGKESENTQVLYLDTSLWKTSTKIYNYFL</sequence>
<dbReference type="RefSeq" id="WP_268060207.1">
    <property type="nucleotide sequence ID" value="NZ_JAPQFJ010000003.1"/>
</dbReference>
<organism evidence="1 2">
    <name type="scientific">Clostridium brassicae</name>
    <dbReference type="NCBI Taxonomy" id="2999072"/>
    <lineage>
        <taxon>Bacteria</taxon>
        <taxon>Bacillati</taxon>
        <taxon>Bacillota</taxon>
        <taxon>Clostridia</taxon>
        <taxon>Eubacteriales</taxon>
        <taxon>Clostridiaceae</taxon>
        <taxon>Clostridium</taxon>
    </lineage>
</organism>
<comment type="caution">
    <text evidence="1">The sequence shown here is derived from an EMBL/GenBank/DDBJ whole genome shotgun (WGS) entry which is preliminary data.</text>
</comment>
<dbReference type="Proteomes" id="UP001144612">
    <property type="component" value="Unassembled WGS sequence"/>
</dbReference>
<proteinExistence type="predicted"/>
<name>A0ABT4D686_9CLOT</name>
<protein>
    <submittedName>
        <fullName evidence="1">DUF4912 domain-containing protein</fullName>
    </submittedName>
</protein>
<accession>A0ABT4D686</accession>